<accession>A0A0L7L9I8</accession>
<dbReference type="InterPro" id="IPR036865">
    <property type="entry name" value="CRAL-TRIO_dom_sf"/>
</dbReference>
<dbReference type="STRING" id="104452.A0A0L7L9I8"/>
<dbReference type="SUPFAM" id="SSF52087">
    <property type="entry name" value="CRAL/TRIO domain"/>
    <property type="match status" value="1"/>
</dbReference>
<gene>
    <name evidence="2" type="ORF">OBRU01_12786</name>
</gene>
<feature type="domain" description="CRAL-TRIO" evidence="1">
    <location>
        <begin position="14"/>
        <end position="177"/>
    </location>
</feature>
<dbReference type="GO" id="GO:1902936">
    <property type="term" value="F:phosphatidylinositol bisphosphate binding"/>
    <property type="evidence" value="ECO:0007669"/>
    <property type="project" value="TreeGrafter"/>
</dbReference>
<protein>
    <submittedName>
        <fullName evidence="2">CRAL/TRIO domain-containing protein</fullName>
    </submittedName>
</protein>
<feature type="non-terminal residue" evidence="2">
    <location>
        <position position="207"/>
    </location>
</feature>
<comment type="caution">
    <text evidence="2">The sequence shown here is derived from an EMBL/GenBank/DDBJ whole genome shotgun (WGS) entry which is preliminary data.</text>
</comment>
<dbReference type="PROSITE" id="PS50191">
    <property type="entry name" value="CRAL_TRIO"/>
    <property type="match status" value="1"/>
</dbReference>
<dbReference type="PANTHER" id="PTHR10174:SF130">
    <property type="entry name" value="ALPHA-TOCOPHEROL TRANSFER PROTEIN-LIKE"/>
    <property type="match status" value="1"/>
</dbReference>
<name>A0A0L7L9I8_OPEBR</name>
<proteinExistence type="predicted"/>
<reference evidence="2 3" key="1">
    <citation type="journal article" date="2015" name="Genome Biol. Evol.">
        <title>The genome of winter moth (Operophtera brumata) provides a genomic perspective on sexual dimorphism and phenology.</title>
        <authorList>
            <person name="Derks M.F."/>
            <person name="Smit S."/>
            <person name="Salis L."/>
            <person name="Schijlen E."/>
            <person name="Bossers A."/>
            <person name="Mateman C."/>
            <person name="Pijl A.S."/>
            <person name="de Ridder D."/>
            <person name="Groenen M.A."/>
            <person name="Visser M.E."/>
            <person name="Megens H.J."/>
        </authorList>
    </citation>
    <scope>NUCLEOTIDE SEQUENCE [LARGE SCALE GENOMIC DNA]</scope>
    <source>
        <strain evidence="2">WM2013NL</strain>
        <tissue evidence="2">Head and thorax</tissue>
    </source>
</reference>
<dbReference type="CDD" id="cd00170">
    <property type="entry name" value="SEC14"/>
    <property type="match status" value="1"/>
</dbReference>
<evidence type="ECO:0000313" key="3">
    <source>
        <dbReference type="Proteomes" id="UP000037510"/>
    </source>
</evidence>
<evidence type="ECO:0000313" key="2">
    <source>
        <dbReference type="EMBL" id="KOB72054.1"/>
    </source>
</evidence>
<dbReference type="AlphaFoldDB" id="A0A0L7L9I8"/>
<dbReference type="Pfam" id="PF00650">
    <property type="entry name" value="CRAL_TRIO"/>
    <property type="match status" value="1"/>
</dbReference>
<dbReference type="Proteomes" id="UP000037510">
    <property type="component" value="Unassembled WGS sequence"/>
</dbReference>
<dbReference type="InterPro" id="IPR001251">
    <property type="entry name" value="CRAL-TRIO_dom"/>
</dbReference>
<sequence length="207" mass="24023">MCALTLCRVSDMRSLTMYESFLEIAFEAELNTDEGPELLEAARELCNENPITRPAAITELRALILVRYCAFREQYSQLQEGVDLWGLSKVKDAYEGVIYDRPDYGRISLAFPTRLLSCHIINYSWILNTFFYIFKRFIPQKAWSTIFFHGNDLKSLQGHIDKECLPPRFGGTSKNCVSSGTWLKKIKKYRDEKFDREMKGLGYVVKE</sequence>
<organism evidence="2 3">
    <name type="scientific">Operophtera brumata</name>
    <name type="common">Winter moth</name>
    <name type="synonym">Phalaena brumata</name>
    <dbReference type="NCBI Taxonomy" id="104452"/>
    <lineage>
        <taxon>Eukaryota</taxon>
        <taxon>Metazoa</taxon>
        <taxon>Ecdysozoa</taxon>
        <taxon>Arthropoda</taxon>
        <taxon>Hexapoda</taxon>
        <taxon>Insecta</taxon>
        <taxon>Pterygota</taxon>
        <taxon>Neoptera</taxon>
        <taxon>Endopterygota</taxon>
        <taxon>Lepidoptera</taxon>
        <taxon>Glossata</taxon>
        <taxon>Ditrysia</taxon>
        <taxon>Geometroidea</taxon>
        <taxon>Geometridae</taxon>
        <taxon>Larentiinae</taxon>
        <taxon>Operophtera</taxon>
    </lineage>
</organism>
<dbReference type="EMBL" id="JTDY01002123">
    <property type="protein sequence ID" value="KOB72054.1"/>
    <property type="molecule type" value="Genomic_DNA"/>
</dbReference>
<keyword evidence="3" id="KW-1185">Reference proteome</keyword>
<dbReference type="PANTHER" id="PTHR10174">
    <property type="entry name" value="ALPHA-TOCOPHEROL TRANSFER PROTEIN-RELATED"/>
    <property type="match status" value="1"/>
</dbReference>
<dbReference type="GO" id="GO:0016020">
    <property type="term" value="C:membrane"/>
    <property type="evidence" value="ECO:0007669"/>
    <property type="project" value="TreeGrafter"/>
</dbReference>
<dbReference type="Gene3D" id="3.40.525.10">
    <property type="entry name" value="CRAL-TRIO lipid binding domain"/>
    <property type="match status" value="1"/>
</dbReference>
<feature type="non-terminal residue" evidence="2">
    <location>
        <position position="1"/>
    </location>
</feature>
<evidence type="ECO:0000259" key="1">
    <source>
        <dbReference type="PROSITE" id="PS50191"/>
    </source>
</evidence>